<accession>A0A7Z2ZKF1</accession>
<evidence type="ECO:0000313" key="3">
    <source>
        <dbReference type="EMBL" id="QJD82913.1"/>
    </source>
</evidence>
<dbReference type="InterPro" id="IPR006976">
    <property type="entry name" value="VanZ-like"/>
</dbReference>
<protein>
    <submittedName>
        <fullName evidence="3">VanZ family protein</fullName>
    </submittedName>
</protein>
<keyword evidence="1" id="KW-0472">Membrane</keyword>
<keyword evidence="1" id="KW-1133">Transmembrane helix</keyword>
<evidence type="ECO:0000313" key="4">
    <source>
        <dbReference type="Proteomes" id="UP000502248"/>
    </source>
</evidence>
<evidence type="ECO:0000256" key="1">
    <source>
        <dbReference type="SAM" id="Phobius"/>
    </source>
</evidence>
<dbReference type="KEGG" id="cheb:HH215_06790"/>
<keyword evidence="4" id="KW-1185">Reference proteome</keyword>
<organism evidence="3 4">
    <name type="scientific">Cohnella herbarum</name>
    <dbReference type="NCBI Taxonomy" id="2728023"/>
    <lineage>
        <taxon>Bacteria</taxon>
        <taxon>Bacillati</taxon>
        <taxon>Bacillota</taxon>
        <taxon>Bacilli</taxon>
        <taxon>Bacillales</taxon>
        <taxon>Paenibacillaceae</taxon>
        <taxon>Cohnella</taxon>
    </lineage>
</organism>
<feature type="transmembrane region" description="Helical" evidence="1">
    <location>
        <begin position="154"/>
        <end position="174"/>
    </location>
</feature>
<sequence>MNVRTLIEIEVKTNLKVKRLIYLVIVWSIFLVYLSILFKVVLFKYSHSQSFIIERIQTQLHWESIKIKIYYYSNLIPFRTIYNYVINNENWRIGYINVVGNTILFIPFGLIISAMMYKSNSNRRIFSYATLTSLSLEVIQLILGLGQFDIDDLILNSIGAIIGIMLFNFVTIIYRSIFRKWIKEDLIVR</sequence>
<dbReference type="PANTHER" id="PTHR36834:SF1">
    <property type="entry name" value="INTEGRAL MEMBRANE PROTEIN"/>
    <property type="match status" value="1"/>
</dbReference>
<feature type="domain" description="VanZ-like" evidence="2">
    <location>
        <begin position="30"/>
        <end position="169"/>
    </location>
</feature>
<dbReference type="InterPro" id="IPR053150">
    <property type="entry name" value="Teicoplanin_resist-assoc"/>
</dbReference>
<dbReference type="PANTHER" id="PTHR36834">
    <property type="entry name" value="MEMBRANE PROTEIN-RELATED"/>
    <property type="match status" value="1"/>
</dbReference>
<proteinExistence type="predicted"/>
<feature type="transmembrane region" description="Helical" evidence="1">
    <location>
        <begin position="20"/>
        <end position="42"/>
    </location>
</feature>
<evidence type="ECO:0000259" key="2">
    <source>
        <dbReference type="Pfam" id="PF04892"/>
    </source>
</evidence>
<feature type="transmembrane region" description="Helical" evidence="1">
    <location>
        <begin position="93"/>
        <end position="113"/>
    </location>
</feature>
<keyword evidence="1" id="KW-0812">Transmembrane</keyword>
<dbReference type="EMBL" id="CP051680">
    <property type="protein sequence ID" value="QJD82913.1"/>
    <property type="molecule type" value="Genomic_DNA"/>
</dbReference>
<feature type="transmembrane region" description="Helical" evidence="1">
    <location>
        <begin position="125"/>
        <end position="148"/>
    </location>
</feature>
<gene>
    <name evidence="3" type="ORF">HH215_06790</name>
</gene>
<dbReference type="Pfam" id="PF04892">
    <property type="entry name" value="VanZ"/>
    <property type="match status" value="1"/>
</dbReference>
<dbReference type="AlphaFoldDB" id="A0A7Z2ZKF1"/>
<dbReference type="Proteomes" id="UP000502248">
    <property type="component" value="Chromosome"/>
</dbReference>
<reference evidence="3 4" key="1">
    <citation type="submission" date="2020-04" db="EMBL/GenBank/DDBJ databases">
        <title>Genome sequencing of novel species.</title>
        <authorList>
            <person name="Heo J."/>
            <person name="Kim S.-J."/>
            <person name="Kim J.-S."/>
            <person name="Hong S.-B."/>
            <person name="Kwon S.-W."/>
        </authorList>
    </citation>
    <scope>NUCLEOTIDE SEQUENCE [LARGE SCALE GENOMIC DNA]</scope>
    <source>
        <strain evidence="3 4">MFER-1</strain>
    </source>
</reference>
<name>A0A7Z2ZKF1_9BACL</name>
<dbReference type="RefSeq" id="WP_169279209.1">
    <property type="nucleotide sequence ID" value="NZ_CP051680.1"/>
</dbReference>